<organism evidence="4 5">
    <name type="scientific">Dreissena polymorpha</name>
    <name type="common">Zebra mussel</name>
    <name type="synonym">Mytilus polymorpha</name>
    <dbReference type="NCBI Taxonomy" id="45954"/>
    <lineage>
        <taxon>Eukaryota</taxon>
        <taxon>Metazoa</taxon>
        <taxon>Spiralia</taxon>
        <taxon>Lophotrochozoa</taxon>
        <taxon>Mollusca</taxon>
        <taxon>Bivalvia</taxon>
        <taxon>Autobranchia</taxon>
        <taxon>Heteroconchia</taxon>
        <taxon>Euheterodonta</taxon>
        <taxon>Imparidentia</taxon>
        <taxon>Neoheterodontei</taxon>
        <taxon>Myida</taxon>
        <taxon>Dreissenoidea</taxon>
        <taxon>Dreissenidae</taxon>
        <taxon>Dreissena</taxon>
    </lineage>
</organism>
<comment type="similarity">
    <text evidence="1">Belongs to the mab-21 family.</text>
</comment>
<accession>A0A9D4FU13</accession>
<comment type="caution">
    <text evidence="4">The sequence shown here is derived from an EMBL/GenBank/DDBJ whole genome shotgun (WGS) entry which is preliminary data.</text>
</comment>
<gene>
    <name evidence="4" type="ORF">DPMN_156704</name>
</gene>
<evidence type="ECO:0000313" key="5">
    <source>
        <dbReference type="Proteomes" id="UP000828390"/>
    </source>
</evidence>
<dbReference type="InterPro" id="IPR046906">
    <property type="entry name" value="Mab-21_HhH/H2TH-like"/>
</dbReference>
<dbReference type="AlphaFoldDB" id="A0A9D4FU13"/>
<feature type="domain" description="Mab-21-like HhH/H2TH-like" evidence="3">
    <location>
        <begin position="242"/>
        <end position="322"/>
    </location>
</feature>
<evidence type="ECO:0000259" key="3">
    <source>
        <dbReference type="Pfam" id="PF20266"/>
    </source>
</evidence>
<protein>
    <recommendedName>
        <fullName evidence="6">Mab-21-like HhH/H2TH-like domain-containing protein</fullName>
    </recommendedName>
</protein>
<evidence type="ECO:0000256" key="1">
    <source>
        <dbReference type="ARBA" id="ARBA00008307"/>
    </source>
</evidence>
<reference evidence="4" key="2">
    <citation type="submission" date="2020-11" db="EMBL/GenBank/DDBJ databases">
        <authorList>
            <person name="McCartney M.A."/>
            <person name="Auch B."/>
            <person name="Kono T."/>
            <person name="Mallez S."/>
            <person name="Becker A."/>
            <person name="Gohl D.M."/>
            <person name="Silverstein K.A.T."/>
            <person name="Koren S."/>
            <person name="Bechman K.B."/>
            <person name="Herman A."/>
            <person name="Abrahante J.E."/>
            <person name="Garbe J."/>
        </authorList>
    </citation>
    <scope>NUCLEOTIDE SEQUENCE</scope>
    <source>
        <strain evidence="4">Duluth1</strain>
        <tissue evidence="4">Whole animal</tissue>
    </source>
</reference>
<dbReference type="Pfam" id="PF20266">
    <property type="entry name" value="Mab-21_C"/>
    <property type="match status" value="1"/>
</dbReference>
<evidence type="ECO:0008006" key="6">
    <source>
        <dbReference type="Google" id="ProtNLM"/>
    </source>
</evidence>
<sequence length="434" mass="50129">MTRLGYGEVMRRWRIERQKQMEMIINARPNSATHITAGSKAEGLTSLLQGDWDWLVQLKGVLCVEDGINLHTIPENTDVFRMDTSVYPGYCRLLQEGPAQKHRIELRNALFDNGNGDILLSSSLYLGTYAETVSKLIKQFTPLPLANHAPAGPALPMTMGGILHMDIVPSLRCHCPSILQRWAVRPRHWPPPLIVQKVISLESNVTPVGFKESENKHLEWRLCFNSGETELIKNLNETQAKVYVMLKMILKEILKPKNKEITSYLLKNIILWQAENNPQTEFHARSFIHWLQDGLKELRTAIETKQQRYYMIPERNLMAACNLEGALQDKWVADITDLEEEGPSVILRLPKIRKAIIASPEPMLWFSCKRMELEMLSIEYIKRGLQCTDENKEVDESDFIFNAIRTRMQERFTEVRERMHREGSSLQNLTEMFT</sequence>
<evidence type="ECO:0000259" key="2">
    <source>
        <dbReference type="Pfam" id="PF03281"/>
    </source>
</evidence>
<reference evidence="4" key="1">
    <citation type="journal article" date="2019" name="bioRxiv">
        <title>The Genome of the Zebra Mussel, Dreissena polymorpha: A Resource for Invasive Species Research.</title>
        <authorList>
            <person name="McCartney M.A."/>
            <person name="Auch B."/>
            <person name="Kono T."/>
            <person name="Mallez S."/>
            <person name="Zhang Y."/>
            <person name="Obille A."/>
            <person name="Becker A."/>
            <person name="Abrahante J.E."/>
            <person name="Garbe J."/>
            <person name="Badalamenti J.P."/>
            <person name="Herman A."/>
            <person name="Mangelson H."/>
            <person name="Liachko I."/>
            <person name="Sullivan S."/>
            <person name="Sone E.D."/>
            <person name="Koren S."/>
            <person name="Silverstein K.A.T."/>
            <person name="Beckman K.B."/>
            <person name="Gohl D.M."/>
        </authorList>
    </citation>
    <scope>NUCLEOTIDE SEQUENCE</scope>
    <source>
        <strain evidence="4">Duluth1</strain>
        <tissue evidence="4">Whole animal</tissue>
    </source>
</reference>
<dbReference type="InterPro" id="IPR024810">
    <property type="entry name" value="MAB21L/cGLR"/>
</dbReference>
<dbReference type="PANTHER" id="PTHR10656:SF69">
    <property type="entry name" value="MAB-21-LIKE HHH_H2TH-LIKE DOMAIN-CONTAINING PROTEIN"/>
    <property type="match status" value="1"/>
</dbReference>
<keyword evidence="5" id="KW-1185">Reference proteome</keyword>
<dbReference type="Gene3D" id="1.10.1410.40">
    <property type="match status" value="1"/>
</dbReference>
<dbReference type="EMBL" id="JAIWYP010000007">
    <property type="protein sequence ID" value="KAH3803006.1"/>
    <property type="molecule type" value="Genomic_DNA"/>
</dbReference>
<dbReference type="InterPro" id="IPR046903">
    <property type="entry name" value="Mab-21-like_nuc_Trfase"/>
</dbReference>
<feature type="domain" description="Mab-21-like nucleotidyltransferase" evidence="2">
    <location>
        <begin position="152"/>
        <end position="234"/>
    </location>
</feature>
<evidence type="ECO:0000313" key="4">
    <source>
        <dbReference type="EMBL" id="KAH3803006.1"/>
    </source>
</evidence>
<proteinExistence type="inferred from homology"/>
<dbReference type="Proteomes" id="UP000828390">
    <property type="component" value="Unassembled WGS sequence"/>
</dbReference>
<dbReference type="SMART" id="SM01265">
    <property type="entry name" value="Mab-21"/>
    <property type="match status" value="1"/>
</dbReference>
<name>A0A9D4FU13_DREPO</name>
<dbReference type="PANTHER" id="PTHR10656">
    <property type="entry name" value="CELL FATE DETERMINING PROTEIN MAB21-RELATED"/>
    <property type="match status" value="1"/>
</dbReference>
<dbReference type="Pfam" id="PF03281">
    <property type="entry name" value="Mab-21"/>
    <property type="match status" value="1"/>
</dbReference>